<name>A0A250KAA6_9CAUD</name>
<keyword evidence="2" id="KW-0255">Endonuclease</keyword>
<keyword evidence="2" id="KW-0378">Hydrolase</keyword>
<dbReference type="GeneID" id="54980045"/>
<evidence type="ECO:0000313" key="2">
    <source>
        <dbReference type="EMBL" id="BBA26449.1"/>
    </source>
</evidence>
<accession>A0A250KAA6</accession>
<sequence>MRDCIEWEGARSGAGYGQTRVKGKLHYVHRLTYEKAYGQIPDGMVVRHKCDNPSCYNIEHLELGTQKENMQDASNRGRVNKTIKARGEAQGLSKLTAELVEQIRESSLGCTTLARELGVSKSTILRVRQGKTWRHI</sequence>
<evidence type="ECO:0000259" key="1">
    <source>
        <dbReference type="Pfam" id="PF13392"/>
    </source>
</evidence>
<feature type="domain" description="HNH nuclease" evidence="1">
    <location>
        <begin position="26"/>
        <end position="71"/>
    </location>
</feature>
<dbReference type="KEGG" id="vg:54980045"/>
<keyword evidence="2" id="KW-0540">Nuclease</keyword>
<dbReference type="SUPFAM" id="SSF54060">
    <property type="entry name" value="His-Me finger endonucleases"/>
    <property type="match status" value="1"/>
</dbReference>
<dbReference type="Gene3D" id="3.90.75.20">
    <property type="match status" value="1"/>
</dbReference>
<dbReference type="Pfam" id="PF13392">
    <property type="entry name" value="HNH_3"/>
    <property type="match status" value="1"/>
</dbReference>
<reference evidence="2 3" key="1">
    <citation type="submission" date="2017-02" db="EMBL/GenBank/DDBJ databases">
        <title>T7phage infectious to Pectobacterium.</title>
        <authorList>
            <person name="Hirata H."/>
            <person name="Kashihara M."/>
        </authorList>
    </citation>
    <scope>NUCLEOTIDE SEQUENCE [LARGE SCALE GENOMIC DNA]</scope>
</reference>
<organism evidence="2 3">
    <name type="scientific">Pectobacterium phage PPWS4</name>
    <dbReference type="NCBI Taxonomy" id="1961914"/>
    <lineage>
        <taxon>Viruses</taxon>
        <taxon>Duplodnaviria</taxon>
        <taxon>Heunggongvirae</taxon>
        <taxon>Uroviricota</taxon>
        <taxon>Caudoviricetes</taxon>
        <taxon>Autographivirales</taxon>
        <taxon>Autotranscriptaviridae</taxon>
        <taxon>Studiervirinae</taxon>
        <taxon>Pektosvirus</taxon>
        <taxon>Pektosvirus PPWS4</taxon>
    </lineage>
</organism>
<dbReference type="InterPro" id="IPR044925">
    <property type="entry name" value="His-Me_finger_sf"/>
</dbReference>
<protein>
    <submittedName>
        <fullName evidence="2">Putative homing endonuclease</fullName>
    </submittedName>
</protein>
<dbReference type="GO" id="GO:0004519">
    <property type="term" value="F:endonuclease activity"/>
    <property type="evidence" value="ECO:0007669"/>
    <property type="project" value="UniProtKB-KW"/>
</dbReference>
<keyword evidence="3" id="KW-1185">Reference proteome</keyword>
<dbReference type="InterPro" id="IPR003615">
    <property type="entry name" value="HNH_nuc"/>
</dbReference>
<dbReference type="Proteomes" id="UP000222626">
    <property type="component" value="Segment"/>
</dbReference>
<dbReference type="EMBL" id="LC216347">
    <property type="protein sequence ID" value="BBA26449.1"/>
    <property type="molecule type" value="Genomic_DNA"/>
</dbReference>
<proteinExistence type="predicted"/>
<dbReference type="RefSeq" id="YP_009789895.1">
    <property type="nucleotide sequence ID" value="NC_047819.1"/>
</dbReference>
<evidence type="ECO:0000313" key="3">
    <source>
        <dbReference type="Proteomes" id="UP000222626"/>
    </source>
</evidence>